<comment type="caution">
    <text evidence="1">The sequence shown here is derived from an EMBL/GenBank/DDBJ whole genome shotgun (WGS) entry which is preliminary data.</text>
</comment>
<dbReference type="EMBL" id="MBRJ01000078">
    <property type="protein sequence ID" value="OHX39245.1"/>
    <property type="molecule type" value="Genomic_DNA"/>
</dbReference>
<gene>
    <name evidence="1" type="ORF">BBV17_03835</name>
</gene>
<name>A0ABX3CK50_9BACI</name>
<dbReference type="Proteomes" id="UP000180194">
    <property type="component" value="Unassembled WGS sequence"/>
</dbReference>
<accession>A0ABX3CK50</accession>
<evidence type="ECO:0000313" key="2">
    <source>
        <dbReference type="Proteomes" id="UP000180194"/>
    </source>
</evidence>
<proteinExistence type="predicted"/>
<reference evidence="1 2" key="1">
    <citation type="submission" date="2016-07" db="EMBL/GenBank/DDBJ databases">
        <title>Bacillus oceanisediminis whole genome.</title>
        <authorList>
            <person name="Pal Y."/>
            <person name="Verma A."/>
            <person name="Mual P."/>
            <person name="Srinivasan K."/>
        </authorList>
    </citation>
    <scope>NUCLEOTIDE SEQUENCE [LARGE SCALE GENOMIC DNA]</scope>
    <source>
        <strain evidence="1 2">Bhandara28</strain>
    </source>
</reference>
<protein>
    <submittedName>
        <fullName evidence="1">Uncharacterized protein</fullName>
    </submittedName>
</protein>
<organism evidence="1 2">
    <name type="scientific">Cytobacillus oceanisediminis</name>
    <dbReference type="NCBI Taxonomy" id="665099"/>
    <lineage>
        <taxon>Bacteria</taxon>
        <taxon>Bacillati</taxon>
        <taxon>Bacillota</taxon>
        <taxon>Bacilli</taxon>
        <taxon>Bacillales</taxon>
        <taxon>Bacillaceae</taxon>
        <taxon>Cytobacillus</taxon>
    </lineage>
</organism>
<evidence type="ECO:0000313" key="1">
    <source>
        <dbReference type="EMBL" id="OHX39245.1"/>
    </source>
</evidence>
<keyword evidence="2" id="KW-1185">Reference proteome</keyword>
<sequence length="101" mass="11900">MQVYDAELILSWTPREFKNFIKGAQLRIVDQYESMAKQAMFNRYAQNSKRAKENKMFDAKTARKRILNGSGNWKESREPRINVERYRAAQEAMKGYKMKGG</sequence>